<dbReference type="PANTHER" id="PTHR30118:SF15">
    <property type="entry name" value="TRANSCRIPTIONAL REGULATORY PROTEIN"/>
    <property type="match status" value="1"/>
</dbReference>
<evidence type="ECO:0000259" key="5">
    <source>
        <dbReference type="PROSITE" id="PS50931"/>
    </source>
</evidence>
<comment type="similarity">
    <text evidence="1">Belongs to the LysR transcriptional regulatory family.</text>
</comment>
<feature type="domain" description="HTH lysR-type" evidence="5">
    <location>
        <begin position="1"/>
        <end position="58"/>
    </location>
</feature>
<dbReference type="PRINTS" id="PR00039">
    <property type="entry name" value="HTHLYSR"/>
</dbReference>
<dbReference type="InterPro" id="IPR037402">
    <property type="entry name" value="YidZ_PBP2"/>
</dbReference>
<dbReference type="InterPro" id="IPR036388">
    <property type="entry name" value="WH-like_DNA-bd_sf"/>
</dbReference>
<sequence>MDLNLIRVFVAVYESRSLTTAARRLYVTQPAVSQALGRLRRELDDALFRRAGRTMEPTPFADAVYPGFREAIAGIDRTLDAVHRFDPADSRRLFRIALSELGEIGWFPSILTTVRAEAPDVRLEVVTLDPASLPDWLARGTVDLAITTATMPAAFDRVLVKSQPYAAVMSTRNPLAGGTLDLDTYAQAAHVTVASDSGRPMLEAAQRRAGVVIQPQVAVSHFATLPPVLAADPGLVATLPDMIAAGWAQTWPISLTPLPFDMPPVELYLYRRATSQQTGALDWLFSTVARAVRGSTGQFFVIHGDSGATPR</sequence>
<comment type="caution">
    <text evidence="6">The sequence shown here is derived from an EMBL/GenBank/DDBJ whole genome shotgun (WGS) entry which is preliminary data.</text>
</comment>
<dbReference type="CDD" id="cd08417">
    <property type="entry name" value="PBP2_Nitroaromatics_like"/>
    <property type="match status" value="1"/>
</dbReference>
<dbReference type="InterPro" id="IPR005119">
    <property type="entry name" value="LysR_subst-bd"/>
</dbReference>
<accession>A0ABX1KEQ3</accession>
<evidence type="ECO:0000256" key="2">
    <source>
        <dbReference type="ARBA" id="ARBA00023015"/>
    </source>
</evidence>
<name>A0ABX1KEQ3_9MICO</name>
<dbReference type="Gene3D" id="1.10.10.10">
    <property type="entry name" value="Winged helix-like DNA-binding domain superfamily/Winged helix DNA-binding domain"/>
    <property type="match status" value="1"/>
</dbReference>
<evidence type="ECO:0000256" key="3">
    <source>
        <dbReference type="ARBA" id="ARBA00023125"/>
    </source>
</evidence>
<dbReference type="InterPro" id="IPR036390">
    <property type="entry name" value="WH_DNA-bd_sf"/>
</dbReference>
<dbReference type="PANTHER" id="PTHR30118">
    <property type="entry name" value="HTH-TYPE TRANSCRIPTIONAL REGULATOR LEUO-RELATED"/>
    <property type="match status" value="1"/>
</dbReference>
<dbReference type="InterPro" id="IPR000847">
    <property type="entry name" value="LysR_HTH_N"/>
</dbReference>
<dbReference type="Proteomes" id="UP001429745">
    <property type="component" value="Unassembled WGS sequence"/>
</dbReference>
<evidence type="ECO:0000256" key="4">
    <source>
        <dbReference type="ARBA" id="ARBA00023163"/>
    </source>
</evidence>
<keyword evidence="3" id="KW-0238">DNA-binding</keyword>
<dbReference type="SUPFAM" id="SSF46785">
    <property type="entry name" value="Winged helix' DNA-binding domain"/>
    <property type="match status" value="1"/>
</dbReference>
<dbReference type="Pfam" id="PF03466">
    <property type="entry name" value="LysR_substrate"/>
    <property type="match status" value="1"/>
</dbReference>
<dbReference type="InterPro" id="IPR050389">
    <property type="entry name" value="LysR-type_TF"/>
</dbReference>
<evidence type="ECO:0000256" key="1">
    <source>
        <dbReference type="ARBA" id="ARBA00009437"/>
    </source>
</evidence>
<keyword evidence="2" id="KW-0805">Transcription regulation</keyword>
<dbReference type="SUPFAM" id="SSF53850">
    <property type="entry name" value="Periplasmic binding protein-like II"/>
    <property type="match status" value="1"/>
</dbReference>
<proteinExistence type="inferred from homology"/>
<evidence type="ECO:0000313" key="6">
    <source>
        <dbReference type="EMBL" id="NLP84600.1"/>
    </source>
</evidence>
<dbReference type="Pfam" id="PF00126">
    <property type="entry name" value="HTH_1"/>
    <property type="match status" value="1"/>
</dbReference>
<reference evidence="6 7" key="1">
    <citation type="submission" date="2020-04" db="EMBL/GenBank/DDBJ databases">
        <title>CFH 90308 Microbacterium sp.</title>
        <authorList>
            <person name="Nie G."/>
            <person name="Ming H."/>
            <person name="Xia T."/>
        </authorList>
    </citation>
    <scope>NUCLEOTIDE SEQUENCE [LARGE SCALE GENOMIC DNA]</scope>
    <source>
        <strain evidence="6 7">CFH 90308</strain>
    </source>
</reference>
<evidence type="ECO:0000313" key="7">
    <source>
        <dbReference type="Proteomes" id="UP001429745"/>
    </source>
</evidence>
<keyword evidence="7" id="KW-1185">Reference proteome</keyword>
<dbReference type="PROSITE" id="PS50931">
    <property type="entry name" value="HTH_LYSR"/>
    <property type="match status" value="1"/>
</dbReference>
<dbReference type="RefSeq" id="WP_168913098.1">
    <property type="nucleotide sequence ID" value="NZ_JABACI010000004.1"/>
</dbReference>
<dbReference type="EMBL" id="JABACI010000004">
    <property type="protein sequence ID" value="NLP84600.1"/>
    <property type="molecule type" value="Genomic_DNA"/>
</dbReference>
<gene>
    <name evidence="6" type="ORF">HF576_12140</name>
</gene>
<organism evidence="6 7">
    <name type="scientific">Microbacterium salsuginis</name>
    <dbReference type="NCBI Taxonomy" id="2722803"/>
    <lineage>
        <taxon>Bacteria</taxon>
        <taxon>Bacillati</taxon>
        <taxon>Actinomycetota</taxon>
        <taxon>Actinomycetes</taxon>
        <taxon>Micrococcales</taxon>
        <taxon>Microbacteriaceae</taxon>
        <taxon>Microbacterium</taxon>
    </lineage>
</organism>
<keyword evidence="4" id="KW-0804">Transcription</keyword>
<protein>
    <submittedName>
        <fullName evidence="6">LysR family transcriptional regulator</fullName>
    </submittedName>
</protein>
<dbReference type="Gene3D" id="3.40.190.10">
    <property type="entry name" value="Periplasmic binding protein-like II"/>
    <property type="match status" value="2"/>
</dbReference>